<protein>
    <submittedName>
        <fullName evidence="2">Uncharacterized protein</fullName>
    </submittedName>
</protein>
<dbReference type="Proteomes" id="UP000054498">
    <property type="component" value="Unassembled WGS sequence"/>
</dbReference>
<evidence type="ECO:0000256" key="1">
    <source>
        <dbReference type="SAM" id="MobiDB-lite"/>
    </source>
</evidence>
<dbReference type="KEGG" id="mng:MNEG_9861"/>
<evidence type="ECO:0000313" key="2">
    <source>
        <dbReference type="EMBL" id="KIY98103.1"/>
    </source>
</evidence>
<dbReference type="AlphaFoldDB" id="A0A0D2KRA6"/>
<feature type="region of interest" description="Disordered" evidence="1">
    <location>
        <begin position="35"/>
        <end position="56"/>
    </location>
</feature>
<sequence>MATRQAAVLAAKPAPRYASGAPSRVALKMAAAAQPYRNKGQQPGQPARIPQTTDRRHGPLARLVEPVGRVFAAAAAAAAAVAAAAAASPAPAVAAAAAAPVVAVFASSADTPLQQDAWLLQEYLLQQAGDGWIPILPGSGQPRRIATSFGNFSPAALNVPAQVIRKLLPLGNKLLVLRAVRLVARPGDDAALAAVAALQAELAGTHTASLKLRWNKNKDGGEHRIHMPKTAPLCGALVALRHGGCGLTRMRWGAGPHELEIEVARMGWFT</sequence>
<organism evidence="2 3">
    <name type="scientific">Monoraphidium neglectum</name>
    <dbReference type="NCBI Taxonomy" id="145388"/>
    <lineage>
        <taxon>Eukaryota</taxon>
        <taxon>Viridiplantae</taxon>
        <taxon>Chlorophyta</taxon>
        <taxon>core chlorophytes</taxon>
        <taxon>Chlorophyceae</taxon>
        <taxon>CS clade</taxon>
        <taxon>Sphaeropleales</taxon>
        <taxon>Selenastraceae</taxon>
        <taxon>Monoraphidium</taxon>
    </lineage>
</organism>
<keyword evidence="3" id="KW-1185">Reference proteome</keyword>
<dbReference type="GeneID" id="25742736"/>
<reference evidence="2 3" key="1">
    <citation type="journal article" date="2013" name="BMC Genomics">
        <title>Reconstruction of the lipid metabolism for the microalga Monoraphidium neglectum from its genome sequence reveals characteristics suitable for biofuel production.</title>
        <authorList>
            <person name="Bogen C."/>
            <person name="Al-Dilaimi A."/>
            <person name="Albersmeier A."/>
            <person name="Wichmann J."/>
            <person name="Grundmann M."/>
            <person name="Rupp O."/>
            <person name="Lauersen K.J."/>
            <person name="Blifernez-Klassen O."/>
            <person name="Kalinowski J."/>
            <person name="Goesmann A."/>
            <person name="Mussgnug J.H."/>
            <person name="Kruse O."/>
        </authorList>
    </citation>
    <scope>NUCLEOTIDE SEQUENCE [LARGE SCALE GENOMIC DNA]</scope>
    <source>
        <strain evidence="2 3">SAG 48.87</strain>
    </source>
</reference>
<dbReference type="EMBL" id="KK102311">
    <property type="protein sequence ID" value="KIY98103.1"/>
    <property type="molecule type" value="Genomic_DNA"/>
</dbReference>
<evidence type="ECO:0000313" key="3">
    <source>
        <dbReference type="Proteomes" id="UP000054498"/>
    </source>
</evidence>
<proteinExistence type="predicted"/>
<gene>
    <name evidence="2" type="ORF">MNEG_9861</name>
</gene>
<name>A0A0D2KRA6_9CHLO</name>
<accession>A0A0D2KRA6</accession>
<dbReference type="RefSeq" id="XP_013897123.1">
    <property type="nucleotide sequence ID" value="XM_014041669.1"/>
</dbReference>